<proteinExistence type="predicted"/>
<feature type="region of interest" description="Disordered" evidence="1">
    <location>
        <begin position="59"/>
        <end position="95"/>
    </location>
</feature>
<protein>
    <submittedName>
        <fullName evidence="2">Uncharacterized protein</fullName>
    </submittedName>
</protein>
<evidence type="ECO:0000313" key="3">
    <source>
        <dbReference type="Proteomes" id="UP001066276"/>
    </source>
</evidence>
<reference evidence="2" key="1">
    <citation type="journal article" date="2022" name="bioRxiv">
        <title>Sequencing and chromosome-scale assembly of the giantPleurodeles waltlgenome.</title>
        <authorList>
            <person name="Brown T."/>
            <person name="Elewa A."/>
            <person name="Iarovenko S."/>
            <person name="Subramanian E."/>
            <person name="Araus A.J."/>
            <person name="Petzold A."/>
            <person name="Susuki M."/>
            <person name="Suzuki K.-i.T."/>
            <person name="Hayashi T."/>
            <person name="Toyoda A."/>
            <person name="Oliveira C."/>
            <person name="Osipova E."/>
            <person name="Leigh N.D."/>
            <person name="Simon A."/>
            <person name="Yun M.H."/>
        </authorList>
    </citation>
    <scope>NUCLEOTIDE SEQUENCE</scope>
    <source>
        <strain evidence="2">20211129_DDA</strain>
        <tissue evidence="2">Liver</tissue>
    </source>
</reference>
<keyword evidence="3" id="KW-1185">Reference proteome</keyword>
<sequence>MKWRDANETLKVGVLSHLEEDIIIGTDYTDFFTLLTKAGQEHTLKTWWEEVPFGAGEGVSRTPKITLSKREKRVQRQHYTQKNNTPPEPSSRVASRVCTIPGEFWQSQRDDPSLKNAWQQALNPEERAVGSRFQIQNHLLYRIPNSEEG</sequence>
<dbReference type="AlphaFoldDB" id="A0AAV7TJR7"/>
<evidence type="ECO:0000256" key="1">
    <source>
        <dbReference type="SAM" id="MobiDB-lite"/>
    </source>
</evidence>
<name>A0AAV7TJR7_PLEWA</name>
<evidence type="ECO:0000313" key="2">
    <source>
        <dbReference type="EMBL" id="KAJ1176042.1"/>
    </source>
</evidence>
<comment type="caution">
    <text evidence="2">The sequence shown here is derived from an EMBL/GenBank/DDBJ whole genome shotgun (WGS) entry which is preliminary data.</text>
</comment>
<organism evidence="2 3">
    <name type="scientific">Pleurodeles waltl</name>
    <name type="common">Iberian ribbed newt</name>
    <dbReference type="NCBI Taxonomy" id="8319"/>
    <lineage>
        <taxon>Eukaryota</taxon>
        <taxon>Metazoa</taxon>
        <taxon>Chordata</taxon>
        <taxon>Craniata</taxon>
        <taxon>Vertebrata</taxon>
        <taxon>Euteleostomi</taxon>
        <taxon>Amphibia</taxon>
        <taxon>Batrachia</taxon>
        <taxon>Caudata</taxon>
        <taxon>Salamandroidea</taxon>
        <taxon>Salamandridae</taxon>
        <taxon>Pleurodelinae</taxon>
        <taxon>Pleurodeles</taxon>
    </lineage>
</organism>
<gene>
    <name evidence="2" type="ORF">NDU88_001326</name>
</gene>
<dbReference type="Proteomes" id="UP001066276">
    <property type="component" value="Chromosome 3_2"/>
</dbReference>
<accession>A0AAV7TJR7</accession>
<dbReference type="EMBL" id="JANPWB010000006">
    <property type="protein sequence ID" value="KAJ1176042.1"/>
    <property type="molecule type" value="Genomic_DNA"/>
</dbReference>